<evidence type="ECO:0000313" key="2">
    <source>
        <dbReference type="Proteomes" id="UP000693970"/>
    </source>
</evidence>
<dbReference type="EMBL" id="JAGRRH010000026">
    <property type="protein sequence ID" value="KAG7341341.1"/>
    <property type="molecule type" value="Genomic_DNA"/>
</dbReference>
<dbReference type="AlphaFoldDB" id="A0A9K3KDR4"/>
<accession>A0A9K3KDR4</accession>
<reference evidence="1" key="2">
    <citation type="submission" date="2021-04" db="EMBL/GenBank/DDBJ databases">
        <authorList>
            <person name="Podell S."/>
        </authorList>
    </citation>
    <scope>NUCLEOTIDE SEQUENCE</scope>
    <source>
        <strain evidence="1">Hildebrandi</strain>
    </source>
</reference>
<keyword evidence="2" id="KW-1185">Reference proteome</keyword>
<proteinExistence type="predicted"/>
<organism evidence="1 2">
    <name type="scientific">Nitzschia inconspicua</name>
    <dbReference type="NCBI Taxonomy" id="303405"/>
    <lineage>
        <taxon>Eukaryota</taxon>
        <taxon>Sar</taxon>
        <taxon>Stramenopiles</taxon>
        <taxon>Ochrophyta</taxon>
        <taxon>Bacillariophyta</taxon>
        <taxon>Bacillariophyceae</taxon>
        <taxon>Bacillariophycidae</taxon>
        <taxon>Bacillariales</taxon>
        <taxon>Bacillariaceae</taxon>
        <taxon>Nitzschia</taxon>
    </lineage>
</organism>
<evidence type="ECO:0000313" key="1">
    <source>
        <dbReference type="EMBL" id="KAG7341341.1"/>
    </source>
</evidence>
<comment type="caution">
    <text evidence="1">The sequence shown here is derived from an EMBL/GenBank/DDBJ whole genome shotgun (WGS) entry which is preliminary data.</text>
</comment>
<protein>
    <submittedName>
        <fullName evidence="1">Uncharacterized protein</fullName>
    </submittedName>
</protein>
<sequence>MYIYEIFPDDPIGFECTKKELPKNVPLHRIFRDWRSLWALTSLYEEKMPRLYFRLGGDVVFSLDKLRPEEVKTCEEDHCWSSVRLWNHCSWTNDAFSRLRHSSIKVFFRPKDGTDRLFRFTVGQPPANHGTKWDRTRRSIYNKAGFNVKAVLSSFLKLLLRSKDDFATLVFVGDTVCSGEDAIPISIPGLTAYRRRFQFPNLPIKNILERSDKVEFIGLDFDEGSCRSFKKLPVNVRELKFHSCVFADGGRRLLDALQSPNHVESFELDQCPICPKVVRSLNSHLLKFRSLSLGMHYQFDEDGYILTQKLCHGKHVKDVTIIWRFREGMAMTKELSDSLKILFRHQQAVRKLTFVKIGSDDIGKWKSEKYFGESFLEGTSLGVMSKIDYFAVKGKHFRTDYFNHELQKQRLEAFKASYSRHAMLSKAIDADATIAGLDKKTFSILVDNADVLCKS</sequence>
<dbReference type="Proteomes" id="UP000693970">
    <property type="component" value="Unassembled WGS sequence"/>
</dbReference>
<reference evidence="1" key="1">
    <citation type="journal article" date="2021" name="Sci. Rep.">
        <title>Diploid genomic architecture of Nitzschia inconspicua, an elite biomass production diatom.</title>
        <authorList>
            <person name="Oliver A."/>
            <person name="Podell S."/>
            <person name="Pinowska A."/>
            <person name="Traller J.C."/>
            <person name="Smith S.R."/>
            <person name="McClure R."/>
            <person name="Beliaev A."/>
            <person name="Bohutskyi P."/>
            <person name="Hill E.A."/>
            <person name="Rabines A."/>
            <person name="Zheng H."/>
            <person name="Allen L.Z."/>
            <person name="Kuo A."/>
            <person name="Grigoriev I.V."/>
            <person name="Allen A.E."/>
            <person name="Hazlebeck D."/>
            <person name="Allen E.E."/>
        </authorList>
    </citation>
    <scope>NUCLEOTIDE SEQUENCE</scope>
    <source>
        <strain evidence="1">Hildebrandi</strain>
    </source>
</reference>
<gene>
    <name evidence="1" type="ORF">IV203_023292</name>
</gene>
<name>A0A9K3KDR4_9STRA</name>